<protein>
    <recommendedName>
        <fullName evidence="2">RNA-binding S4 domain-containing protein</fullName>
    </recommendedName>
</protein>
<dbReference type="InterPro" id="IPR040591">
    <property type="entry name" value="RqcP2_RBD"/>
</dbReference>
<dbReference type="InterPro" id="IPR036986">
    <property type="entry name" value="S4_RNA-bd_sf"/>
</dbReference>
<accession>A0A4P9C8P6</accession>
<dbReference type="SMART" id="SM00363">
    <property type="entry name" value="S4"/>
    <property type="match status" value="1"/>
</dbReference>
<dbReference type="InterPro" id="IPR012677">
    <property type="entry name" value="Nucleotide-bd_a/b_plait_sf"/>
</dbReference>
<proteinExistence type="predicted"/>
<dbReference type="GO" id="GO:0003723">
    <property type="term" value="F:RNA binding"/>
    <property type="evidence" value="ECO:0007669"/>
    <property type="project" value="UniProtKB-KW"/>
</dbReference>
<dbReference type="Gene3D" id="3.30.1370.160">
    <property type="match status" value="1"/>
</dbReference>
<organism evidence="3 4">
    <name type="scientific">Eubacterium maltosivorans</name>
    <dbReference type="NCBI Taxonomy" id="2041044"/>
    <lineage>
        <taxon>Bacteria</taxon>
        <taxon>Bacillati</taxon>
        <taxon>Bacillota</taxon>
        <taxon>Clostridia</taxon>
        <taxon>Eubacteriales</taxon>
        <taxon>Eubacteriaceae</taxon>
        <taxon>Eubacterium</taxon>
    </lineage>
</organism>
<keyword evidence="4" id="KW-1185">Reference proteome</keyword>
<reference evidence="3 4" key="1">
    <citation type="submission" date="2018-05" db="EMBL/GenBank/DDBJ databases">
        <title>Genome comparison of Eubacterium sp.</title>
        <authorList>
            <person name="Feng Y."/>
            <person name="Sanchez-Andrea I."/>
            <person name="Stams A.J.M."/>
            <person name="De Vos W.M."/>
        </authorList>
    </citation>
    <scope>NUCLEOTIDE SEQUENCE [LARGE SCALE GENOMIC DNA]</scope>
    <source>
        <strain evidence="3 4">YI</strain>
    </source>
</reference>
<gene>
    <name evidence="3" type="ORF">CPZ25_006745</name>
</gene>
<evidence type="ECO:0000256" key="1">
    <source>
        <dbReference type="PROSITE-ProRule" id="PRU00182"/>
    </source>
</evidence>
<evidence type="ECO:0000313" key="4">
    <source>
        <dbReference type="Proteomes" id="UP000218387"/>
    </source>
</evidence>
<sequence length="244" mass="28376">MDKKDEFLLARVEDACQNNYAPQFFDFQDEAMQLKMENILKHSGEPYLFWGGMENAGRKMLCIYPDYLDAGALEWPMLAVLFPKEFPMDHRNVLGELMHLGITRECVGDINMNDKEVQVIFAERLRDFITLNFTKVKGRSIKPEILEPDQIKTFELRFKRLELVAASDRLDGVINKIWGFSRQDSITYIKQRRVRVNYEEITKNDYRIRTGDIISLRGKGKAVVTELGGVTKKGNLRLIVDKYI</sequence>
<dbReference type="Gene3D" id="3.10.290.10">
    <property type="entry name" value="RNA-binding S4 domain"/>
    <property type="match status" value="1"/>
</dbReference>
<dbReference type="InterPro" id="IPR002942">
    <property type="entry name" value="S4_RNA-bd"/>
</dbReference>
<dbReference type="EMBL" id="CP029487">
    <property type="protein sequence ID" value="QCT71035.1"/>
    <property type="molecule type" value="Genomic_DNA"/>
</dbReference>
<dbReference type="AlphaFoldDB" id="A0A4P9C8P6"/>
<dbReference type="KEGG" id="emt:CPZ25_006745"/>
<name>A0A4P9C8P6_EUBML</name>
<keyword evidence="1" id="KW-0694">RNA-binding</keyword>
<dbReference type="PROSITE" id="PS50889">
    <property type="entry name" value="S4"/>
    <property type="match status" value="1"/>
</dbReference>
<dbReference type="SUPFAM" id="SSF55174">
    <property type="entry name" value="Alpha-L RNA-binding motif"/>
    <property type="match status" value="1"/>
</dbReference>
<dbReference type="RefSeq" id="WP_058693937.1">
    <property type="nucleotide sequence ID" value="NZ_CABJDW020000003.1"/>
</dbReference>
<feature type="domain" description="RNA-binding S4" evidence="2">
    <location>
        <begin position="168"/>
        <end position="229"/>
    </location>
</feature>
<evidence type="ECO:0000259" key="2">
    <source>
        <dbReference type="SMART" id="SM00363"/>
    </source>
</evidence>
<dbReference type="Gene3D" id="3.30.70.330">
    <property type="match status" value="1"/>
</dbReference>
<dbReference type="Pfam" id="PF17774">
    <property type="entry name" value="YlmH_RBD"/>
    <property type="match status" value="1"/>
</dbReference>
<dbReference type="CDD" id="cd00165">
    <property type="entry name" value="S4"/>
    <property type="match status" value="1"/>
</dbReference>
<dbReference type="Proteomes" id="UP000218387">
    <property type="component" value="Chromosome"/>
</dbReference>
<evidence type="ECO:0000313" key="3">
    <source>
        <dbReference type="EMBL" id="QCT71035.1"/>
    </source>
</evidence>